<feature type="region of interest" description="Disordered" evidence="1">
    <location>
        <begin position="180"/>
        <end position="199"/>
    </location>
</feature>
<reference evidence="2 3" key="1">
    <citation type="submission" date="2018-11" db="EMBL/GenBank/DDBJ databases">
        <title>Genome assembly of Steccherinum ochraceum LE-BIN_3174, the white-rot fungus of the Steccherinaceae family (The Residual Polyporoid clade, Polyporales, Basidiomycota).</title>
        <authorList>
            <person name="Fedorova T.V."/>
            <person name="Glazunova O.A."/>
            <person name="Landesman E.O."/>
            <person name="Moiseenko K.V."/>
            <person name="Psurtseva N.V."/>
            <person name="Savinova O.S."/>
            <person name="Shakhova N.V."/>
            <person name="Tyazhelova T.V."/>
            <person name="Vasina D.V."/>
        </authorList>
    </citation>
    <scope>NUCLEOTIDE SEQUENCE [LARGE SCALE GENOMIC DNA]</scope>
    <source>
        <strain evidence="2 3">LE-BIN_3174</strain>
    </source>
</reference>
<name>A0A4R0RFH7_9APHY</name>
<sequence>MRPARGGHAETPSPHLPRPVRRTIPNGHAPALLLTIAQIRPFTTIPSRSSSTMSTILNPCVPSQREHPEVPTVRSRKPKTFSREQMAKLPETRIKHYGSWNGIPRTLSKEQVLDELFPNKNTRITRRGNDRKRNAVRPMSLQQEVLEGRIMKQHKTIPEVEDWRWQKYEVKRYAKTWERRQERQRRMRRSVASRPLSQTESVFQGGRYAGAHISGPSRLRSKASRVGLATAASTKPALTKTKNPLRVLLRVMKFVPFIRKSSKKTKSSTHRHSL</sequence>
<evidence type="ECO:0000313" key="2">
    <source>
        <dbReference type="EMBL" id="TCD66961.1"/>
    </source>
</evidence>
<organism evidence="2 3">
    <name type="scientific">Steccherinum ochraceum</name>
    <dbReference type="NCBI Taxonomy" id="92696"/>
    <lineage>
        <taxon>Eukaryota</taxon>
        <taxon>Fungi</taxon>
        <taxon>Dikarya</taxon>
        <taxon>Basidiomycota</taxon>
        <taxon>Agaricomycotina</taxon>
        <taxon>Agaricomycetes</taxon>
        <taxon>Polyporales</taxon>
        <taxon>Steccherinaceae</taxon>
        <taxon>Steccherinum</taxon>
    </lineage>
</organism>
<gene>
    <name evidence="2" type="ORF">EIP91_000690</name>
</gene>
<proteinExistence type="predicted"/>
<evidence type="ECO:0000256" key="1">
    <source>
        <dbReference type="SAM" id="MobiDB-lite"/>
    </source>
</evidence>
<feature type="region of interest" description="Disordered" evidence="1">
    <location>
        <begin position="59"/>
        <end position="79"/>
    </location>
</feature>
<evidence type="ECO:0000313" key="3">
    <source>
        <dbReference type="Proteomes" id="UP000292702"/>
    </source>
</evidence>
<protein>
    <submittedName>
        <fullName evidence="2">Uncharacterized protein</fullName>
    </submittedName>
</protein>
<feature type="region of interest" description="Disordered" evidence="1">
    <location>
        <begin position="1"/>
        <end position="20"/>
    </location>
</feature>
<dbReference type="AlphaFoldDB" id="A0A4R0RFH7"/>
<keyword evidence="3" id="KW-1185">Reference proteome</keyword>
<feature type="compositionally biased region" description="Basic residues" evidence="1">
    <location>
        <begin position="182"/>
        <end position="191"/>
    </location>
</feature>
<dbReference type="EMBL" id="RWJN01000115">
    <property type="protein sequence ID" value="TCD66961.1"/>
    <property type="molecule type" value="Genomic_DNA"/>
</dbReference>
<dbReference type="Proteomes" id="UP000292702">
    <property type="component" value="Unassembled WGS sequence"/>
</dbReference>
<accession>A0A4R0RFH7</accession>
<comment type="caution">
    <text evidence="2">The sequence shown here is derived from an EMBL/GenBank/DDBJ whole genome shotgun (WGS) entry which is preliminary data.</text>
</comment>